<gene>
    <name evidence="2" type="ORF">C7S16_7091</name>
</gene>
<dbReference type="RefSeq" id="WP_009896602.1">
    <property type="nucleotide sequence ID" value="NZ_CM125683.1"/>
</dbReference>
<organism evidence="2 3">
    <name type="scientific">Burkholderia thailandensis</name>
    <dbReference type="NCBI Taxonomy" id="57975"/>
    <lineage>
        <taxon>Bacteria</taxon>
        <taxon>Pseudomonadati</taxon>
        <taxon>Pseudomonadota</taxon>
        <taxon>Betaproteobacteria</taxon>
        <taxon>Burkholderiales</taxon>
        <taxon>Burkholderiaceae</taxon>
        <taxon>Burkholderia</taxon>
        <taxon>pseudomallei group</taxon>
    </lineage>
</organism>
<dbReference type="Proteomes" id="UP001272137">
    <property type="component" value="Unassembled WGS sequence"/>
</dbReference>
<dbReference type="KEGG" id="btha:DR62_3862"/>
<proteinExistence type="predicted"/>
<name>A0AAW9CSC5_BURTH</name>
<reference evidence="2" key="1">
    <citation type="submission" date="2018-08" db="EMBL/GenBank/DDBJ databases">
        <title>Identification of Burkholderia cepacia strains that express a Burkholderia pseudomallei-like capsular polysaccharide.</title>
        <authorList>
            <person name="Burtnick M.N."/>
            <person name="Vongsouvath M."/>
            <person name="Newton P."/>
            <person name="Wuthiekanun V."/>
            <person name="Limmathurotsakul D."/>
            <person name="Brett P.J."/>
            <person name="Chantratita N."/>
            <person name="Dance D.A."/>
        </authorList>
    </citation>
    <scope>NUCLEOTIDE SEQUENCE</scope>
    <source>
        <strain evidence="2">SBXCC001</strain>
    </source>
</reference>
<keyword evidence="1" id="KW-1133">Transmembrane helix</keyword>
<keyword evidence="1" id="KW-0812">Transmembrane</keyword>
<evidence type="ECO:0000313" key="2">
    <source>
        <dbReference type="EMBL" id="MDW9253077.1"/>
    </source>
</evidence>
<accession>A0AAW9CSC5</accession>
<feature type="transmembrane region" description="Helical" evidence="1">
    <location>
        <begin position="50"/>
        <end position="68"/>
    </location>
</feature>
<feature type="transmembrane region" description="Helical" evidence="1">
    <location>
        <begin position="20"/>
        <end position="38"/>
    </location>
</feature>
<protein>
    <submittedName>
        <fullName evidence="2">Membrane protein</fullName>
    </submittedName>
</protein>
<evidence type="ECO:0000256" key="1">
    <source>
        <dbReference type="SAM" id="Phobius"/>
    </source>
</evidence>
<dbReference type="GeneID" id="45118562"/>
<keyword evidence="1" id="KW-0472">Membrane</keyword>
<sequence length="113" mass="11365">MIAPATPAALAAGATTFAEWAALGTLALLYLFGLGWSLRGALARSRGRAYWLACAALIAGGTACALLAKPSAPNSGEMPPGFGLGVLVVMLGIAGTTAGCAWQAIARLRHGQR</sequence>
<dbReference type="AlphaFoldDB" id="A0AAW9CSC5"/>
<comment type="caution">
    <text evidence="2">The sequence shown here is derived from an EMBL/GenBank/DDBJ whole genome shotgun (WGS) entry which is preliminary data.</text>
</comment>
<dbReference type="EMBL" id="QXCT01000001">
    <property type="protein sequence ID" value="MDW9253077.1"/>
    <property type="molecule type" value="Genomic_DNA"/>
</dbReference>
<evidence type="ECO:0000313" key="3">
    <source>
        <dbReference type="Proteomes" id="UP001272137"/>
    </source>
</evidence>
<feature type="transmembrane region" description="Helical" evidence="1">
    <location>
        <begin position="80"/>
        <end position="105"/>
    </location>
</feature>